<dbReference type="AlphaFoldDB" id="A0A1G2JPZ2"/>
<comment type="caution">
    <text evidence="2">The sequence shown here is derived from an EMBL/GenBank/DDBJ whole genome shotgun (WGS) entry which is preliminary data.</text>
</comment>
<organism evidence="2 3">
    <name type="scientific">Candidatus Staskawiczbacteria bacterium RIFOXYD1_FULL_32_13</name>
    <dbReference type="NCBI Taxonomy" id="1802234"/>
    <lineage>
        <taxon>Bacteria</taxon>
        <taxon>Candidatus Staskawicziibacteriota</taxon>
    </lineage>
</organism>
<name>A0A1G2JPZ2_9BACT</name>
<evidence type="ECO:0000256" key="1">
    <source>
        <dbReference type="SAM" id="MobiDB-lite"/>
    </source>
</evidence>
<gene>
    <name evidence="2" type="ORF">A2561_01310</name>
</gene>
<accession>A0A1G2JPZ2</accession>
<evidence type="ECO:0000313" key="3">
    <source>
        <dbReference type="Proteomes" id="UP000178935"/>
    </source>
</evidence>
<feature type="compositionally biased region" description="Basic and acidic residues" evidence="1">
    <location>
        <begin position="13"/>
        <end position="22"/>
    </location>
</feature>
<evidence type="ECO:0000313" key="2">
    <source>
        <dbReference type="EMBL" id="OGZ89207.1"/>
    </source>
</evidence>
<feature type="region of interest" description="Disordered" evidence="1">
    <location>
        <begin position="1"/>
        <end position="25"/>
    </location>
</feature>
<protein>
    <submittedName>
        <fullName evidence="2">Uncharacterized protein</fullName>
    </submittedName>
</protein>
<reference evidence="2 3" key="1">
    <citation type="journal article" date="2016" name="Nat. Commun.">
        <title>Thousands of microbial genomes shed light on interconnected biogeochemical processes in an aquifer system.</title>
        <authorList>
            <person name="Anantharaman K."/>
            <person name="Brown C.T."/>
            <person name="Hug L.A."/>
            <person name="Sharon I."/>
            <person name="Castelle C.J."/>
            <person name="Probst A.J."/>
            <person name="Thomas B.C."/>
            <person name="Singh A."/>
            <person name="Wilkins M.J."/>
            <person name="Karaoz U."/>
            <person name="Brodie E.L."/>
            <person name="Williams K.H."/>
            <person name="Hubbard S.S."/>
            <person name="Banfield J.F."/>
        </authorList>
    </citation>
    <scope>NUCLEOTIDE SEQUENCE [LARGE SCALE GENOMIC DNA]</scope>
</reference>
<dbReference type="EMBL" id="MHPU01000010">
    <property type="protein sequence ID" value="OGZ89207.1"/>
    <property type="molecule type" value="Genomic_DNA"/>
</dbReference>
<dbReference type="Proteomes" id="UP000178935">
    <property type="component" value="Unassembled WGS sequence"/>
</dbReference>
<sequence>MGKGIREMAMSPEPEKPSHTKYDPYYSGRYYNPEYYDQRYGGYDGSETKEEPKDLITIKMLIPYKDMGQEFDMDSELYTYEPDKAEFKAKEIAYDRLVNLIGKGFESKFSMVINATDNYDEFEIEIVLTPIKQ</sequence>
<proteinExistence type="predicted"/>